<evidence type="ECO:0000313" key="2">
    <source>
        <dbReference type="EMBL" id="KAL3763822.1"/>
    </source>
</evidence>
<comment type="caution">
    <text evidence="2">The sequence shown here is derived from an EMBL/GenBank/DDBJ whole genome shotgun (WGS) entry which is preliminary data.</text>
</comment>
<dbReference type="AlphaFoldDB" id="A0ABD3MNN5"/>
<feature type="compositionally biased region" description="Basic residues" evidence="1">
    <location>
        <begin position="528"/>
        <end position="540"/>
    </location>
</feature>
<feature type="compositionally biased region" description="Basic and acidic residues" evidence="1">
    <location>
        <begin position="507"/>
        <end position="527"/>
    </location>
</feature>
<organism evidence="2 3">
    <name type="scientific">Discostella pseudostelligera</name>
    <dbReference type="NCBI Taxonomy" id="259834"/>
    <lineage>
        <taxon>Eukaryota</taxon>
        <taxon>Sar</taxon>
        <taxon>Stramenopiles</taxon>
        <taxon>Ochrophyta</taxon>
        <taxon>Bacillariophyta</taxon>
        <taxon>Coscinodiscophyceae</taxon>
        <taxon>Thalassiosirophycidae</taxon>
        <taxon>Stephanodiscales</taxon>
        <taxon>Stephanodiscaceae</taxon>
        <taxon>Discostella</taxon>
    </lineage>
</organism>
<feature type="region of interest" description="Disordered" evidence="1">
    <location>
        <begin position="282"/>
        <end position="305"/>
    </location>
</feature>
<feature type="compositionally biased region" description="Low complexity" evidence="1">
    <location>
        <begin position="493"/>
        <end position="505"/>
    </location>
</feature>
<feature type="compositionally biased region" description="Basic and acidic residues" evidence="1">
    <location>
        <begin position="148"/>
        <end position="163"/>
    </location>
</feature>
<reference evidence="2 3" key="1">
    <citation type="submission" date="2024-10" db="EMBL/GenBank/DDBJ databases">
        <title>Updated reference genomes for cyclostephanoid diatoms.</title>
        <authorList>
            <person name="Roberts W.R."/>
            <person name="Alverson A.J."/>
        </authorList>
    </citation>
    <scope>NUCLEOTIDE SEQUENCE [LARGE SCALE GENOMIC DNA]</scope>
    <source>
        <strain evidence="2 3">AJA232-27</strain>
    </source>
</reference>
<keyword evidence="3" id="KW-1185">Reference proteome</keyword>
<feature type="compositionally biased region" description="Low complexity" evidence="1">
    <location>
        <begin position="345"/>
        <end position="356"/>
    </location>
</feature>
<feature type="compositionally biased region" description="Basic and acidic residues" evidence="1">
    <location>
        <begin position="600"/>
        <end position="613"/>
    </location>
</feature>
<feature type="region of interest" description="Disordered" evidence="1">
    <location>
        <begin position="63"/>
        <end position="178"/>
    </location>
</feature>
<feature type="compositionally biased region" description="Polar residues" evidence="1">
    <location>
        <begin position="125"/>
        <end position="134"/>
    </location>
</feature>
<feature type="compositionally biased region" description="Polar residues" evidence="1">
    <location>
        <begin position="545"/>
        <end position="565"/>
    </location>
</feature>
<gene>
    <name evidence="2" type="ORF">ACHAWU_001882</name>
</gene>
<feature type="compositionally biased region" description="Basic and acidic residues" evidence="1">
    <location>
        <begin position="367"/>
        <end position="382"/>
    </location>
</feature>
<sequence length="691" mass="76594">MMQSPSLPPLPSSLSTRLLSTINPETGACKHHPAVQLCELVEKKTRWVVKRKICSKCGARAPVGVSRRMPGTSVVNPSSSRSRASSQSPQPRPSPSTSSRGRSRSASSTDRHRERSASSSRSKSVQDLTTSKSDGGSERQRTTSTSRSLRERKTTGNDTANHDYHHRRSRSASSTSKQRMLIEAALSSAKVEADTERGLYGSATHHRHQSSNDATAVVPSANVVTPTFHSRALEFTSKVLTNTSPETTNYQGNNDLTPPLTAEQGIREVDKFDESDPFIIIPVINPDDNRMPPPPPPRSPEEMERHMERLKLRQASLRKEYQERRAKMAAVARTTTSSSKRDKVVALVVPADPPAAEDSTNSRSKSTTRERRITKPDANRDVNHKRRSVAESSEPARSEVSPPRSRYASTRGRDRHSKDEFKSKPESASRLPSTTTRSRSANHRDSSRGKTISSAGKELAKHRSRSIEKTPRRSNGTKHGHHRSSTREKNRSSRSMSIEHSSRSLSRTKEVVLHCGDEGHRSEEHSHSNRSRSYSRKSSKGGRSTLTNSTKPESVSSNSHQSKSTIKIVLSRSASKEFEAKEDSQPVVFQRMKRAHRKGGKDPNNKHDDHDSISYHSQPMAQIQCSSDEQSHASSISESLFTNEFDVKDRSLLLSITKGGARQLVTRSKSALGGVRSLNNARRKFQSALLV</sequence>
<feature type="compositionally biased region" description="Basic and acidic residues" evidence="1">
    <location>
        <begin position="458"/>
        <end position="471"/>
    </location>
</feature>
<dbReference type="EMBL" id="JALLBG020000113">
    <property type="protein sequence ID" value="KAL3763822.1"/>
    <property type="molecule type" value="Genomic_DNA"/>
</dbReference>
<feature type="region of interest" description="Disordered" evidence="1">
    <location>
        <begin position="330"/>
        <end position="613"/>
    </location>
</feature>
<accession>A0ABD3MNN5</accession>
<feature type="compositionally biased region" description="Basic and acidic residues" evidence="1">
    <location>
        <begin position="574"/>
        <end position="584"/>
    </location>
</feature>
<dbReference type="Proteomes" id="UP001530293">
    <property type="component" value="Unassembled WGS sequence"/>
</dbReference>
<name>A0ABD3MNN5_9STRA</name>
<feature type="compositionally biased region" description="Low complexity" evidence="1">
    <location>
        <begin position="77"/>
        <end position="108"/>
    </location>
</feature>
<proteinExistence type="predicted"/>
<protein>
    <submittedName>
        <fullName evidence="2">Uncharacterized protein</fullName>
    </submittedName>
</protein>
<feature type="compositionally biased region" description="Basic and acidic residues" evidence="1">
    <location>
        <begin position="416"/>
        <end position="427"/>
    </location>
</feature>
<evidence type="ECO:0000313" key="3">
    <source>
        <dbReference type="Proteomes" id="UP001530293"/>
    </source>
</evidence>
<feature type="compositionally biased region" description="Low complexity" evidence="1">
    <location>
        <begin position="428"/>
        <end position="439"/>
    </location>
</feature>
<evidence type="ECO:0000256" key="1">
    <source>
        <dbReference type="SAM" id="MobiDB-lite"/>
    </source>
</evidence>
<feature type="compositionally biased region" description="Basic residues" evidence="1">
    <location>
        <begin position="475"/>
        <end position="484"/>
    </location>
</feature>